<dbReference type="Pfam" id="PF20415">
    <property type="entry name" value="DUF6699"/>
    <property type="match status" value="1"/>
</dbReference>
<feature type="domain" description="DUF6699" evidence="2">
    <location>
        <begin position="86"/>
        <end position="172"/>
    </location>
</feature>
<feature type="region of interest" description="Disordered" evidence="1">
    <location>
        <begin position="1"/>
        <end position="71"/>
    </location>
</feature>
<dbReference type="InterPro" id="IPR046522">
    <property type="entry name" value="DUF6699"/>
</dbReference>
<name>A0A4Y7SYB2_COPMI</name>
<gene>
    <name evidence="3" type="ORF">FA13DRAFT_997080</name>
</gene>
<evidence type="ECO:0000313" key="4">
    <source>
        <dbReference type="Proteomes" id="UP000298030"/>
    </source>
</evidence>
<reference evidence="3 4" key="1">
    <citation type="journal article" date="2019" name="Nat. Ecol. Evol.">
        <title>Megaphylogeny resolves global patterns of mushroom evolution.</title>
        <authorList>
            <person name="Varga T."/>
            <person name="Krizsan K."/>
            <person name="Foldi C."/>
            <person name="Dima B."/>
            <person name="Sanchez-Garcia M."/>
            <person name="Sanchez-Ramirez S."/>
            <person name="Szollosi G.J."/>
            <person name="Szarkandi J.G."/>
            <person name="Papp V."/>
            <person name="Albert L."/>
            <person name="Andreopoulos W."/>
            <person name="Angelini C."/>
            <person name="Antonin V."/>
            <person name="Barry K.W."/>
            <person name="Bougher N.L."/>
            <person name="Buchanan P."/>
            <person name="Buyck B."/>
            <person name="Bense V."/>
            <person name="Catcheside P."/>
            <person name="Chovatia M."/>
            <person name="Cooper J."/>
            <person name="Damon W."/>
            <person name="Desjardin D."/>
            <person name="Finy P."/>
            <person name="Geml J."/>
            <person name="Haridas S."/>
            <person name="Hughes K."/>
            <person name="Justo A."/>
            <person name="Karasinski D."/>
            <person name="Kautmanova I."/>
            <person name="Kiss B."/>
            <person name="Kocsube S."/>
            <person name="Kotiranta H."/>
            <person name="LaButti K.M."/>
            <person name="Lechner B.E."/>
            <person name="Liimatainen K."/>
            <person name="Lipzen A."/>
            <person name="Lukacs Z."/>
            <person name="Mihaltcheva S."/>
            <person name="Morgado L.N."/>
            <person name="Niskanen T."/>
            <person name="Noordeloos M.E."/>
            <person name="Ohm R.A."/>
            <person name="Ortiz-Santana B."/>
            <person name="Ovrebo C."/>
            <person name="Racz N."/>
            <person name="Riley R."/>
            <person name="Savchenko A."/>
            <person name="Shiryaev A."/>
            <person name="Soop K."/>
            <person name="Spirin V."/>
            <person name="Szebenyi C."/>
            <person name="Tomsovsky M."/>
            <person name="Tulloss R.E."/>
            <person name="Uehling J."/>
            <person name="Grigoriev I.V."/>
            <person name="Vagvolgyi C."/>
            <person name="Papp T."/>
            <person name="Martin F.M."/>
            <person name="Miettinen O."/>
            <person name="Hibbett D.S."/>
            <person name="Nagy L.G."/>
        </authorList>
    </citation>
    <scope>NUCLEOTIDE SEQUENCE [LARGE SCALE GENOMIC DNA]</scope>
    <source>
        <strain evidence="3 4">FP101781</strain>
    </source>
</reference>
<evidence type="ECO:0000259" key="2">
    <source>
        <dbReference type="Pfam" id="PF20415"/>
    </source>
</evidence>
<protein>
    <recommendedName>
        <fullName evidence="2">DUF6699 domain-containing protein</fullName>
    </recommendedName>
</protein>
<keyword evidence="4" id="KW-1185">Reference proteome</keyword>
<dbReference type="Proteomes" id="UP000298030">
    <property type="component" value="Unassembled WGS sequence"/>
</dbReference>
<proteinExistence type="predicted"/>
<dbReference type="OrthoDB" id="3069803at2759"/>
<comment type="caution">
    <text evidence="3">The sequence shown here is derived from an EMBL/GenBank/DDBJ whole genome shotgun (WGS) entry which is preliminary data.</text>
</comment>
<evidence type="ECO:0000313" key="3">
    <source>
        <dbReference type="EMBL" id="TEB26857.1"/>
    </source>
</evidence>
<feature type="compositionally biased region" description="Polar residues" evidence="1">
    <location>
        <begin position="1"/>
        <end position="24"/>
    </location>
</feature>
<evidence type="ECO:0000256" key="1">
    <source>
        <dbReference type="SAM" id="MobiDB-lite"/>
    </source>
</evidence>
<accession>A0A4Y7SYB2</accession>
<organism evidence="3 4">
    <name type="scientific">Coprinellus micaceus</name>
    <name type="common">Glistening ink-cap mushroom</name>
    <name type="synonym">Coprinus micaceus</name>
    <dbReference type="NCBI Taxonomy" id="71717"/>
    <lineage>
        <taxon>Eukaryota</taxon>
        <taxon>Fungi</taxon>
        <taxon>Dikarya</taxon>
        <taxon>Basidiomycota</taxon>
        <taxon>Agaricomycotina</taxon>
        <taxon>Agaricomycetes</taxon>
        <taxon>Agaricomycetidae</taxon>
        <taxon>Agaricales</taxon>
        <taxon>Agaricineae</taxon>
        <taxon>Psathyrellaceae</taxon>
        <taxon>Coprinellus</taxon>
    </lineage>
</organism>
<dbReference type="EMBL" id="QPFP01000045">
    <property type="protein sequence ID" value="TEB26857.1"/>
    <property type="molecule type" value="Genomic_DNA"/>
</dbReference>
<dbReference type="AlphaFoldDB" id="A0A4Y7SYB2"/>
<sequence length="233" mass="25605">MQMSLSQTMVLSSPQGTPSTTAGNVPQRPLLAPQPTVSTHSIPPYPSSPPPLRKRRIPLPPTLPSGSPEPVMHPVLARGPPHLSMWDMRTRPLSFLHTRCIDPHPNNLPLTPSWLHEPATSPPLDSVSIRSDVLGDKPMVVFPADERRSFVTVLDVLDAMYREVRRLCLTLSRERSGVSDRCLGAPHAGGDPGRLLLNRAGVSPRESQARPSWAWGGLMPSICEREVWILQVS</sequence>